<evidence type="ECO:0000256" key="1">
    <source>
        <dbReference type="SAM" id="Coils"/>
    </source>
</evidence>
<gene>
    <name evidence="2" type="ORF">DPMN_152909</name>
</gene>
<keyword evidence="1" id="KW-0175">Coiled coil</keyword>
<dbReference type="Proteomes" id="UP000828390">
    <property type="component" value="Unassembled WGS sequence"/>
</dbReference>
<evidence type="ECO:0000313" key="3">
    <source>
        <dbReference type="Proteomes" id="UP000828390"/>
    </source>
</evidence>
<reference evidence="2" key="1">
    <citation type="journal article" date="2019" name="bioRxiv">
        <title>The Genome of the Zebra Mussel, Dreissena polymorpha: A Resource for Invasive Species Research.</title>
        <authorList>
            <person name="McCartney M.A."/>
            <person name="Auch B."/>
            <person name="Kono T."/>
            <person name="Mallez S."/>
            <person name="Zhang Y."/>
            <person name="Obille A."/>
            <person name="Becker A."/>
            <person name="Abrahante J.E."/>
            <person name="Garbe J."/>
            <person name="Badalamenti J.P."/>
            <person name="Herman A."/>
            <person name="Mangelson H."/>
            <person name="Liachko I."/>
            <person name="Sullivan S."/>
            <person name="Sone E.D."/>
            <person name="Koren S."/>
            <person name="Silverstein K.A.T."/>
            <person name="Beckman K.B."/>
            <person name="Gohl D.M."/>
        </authorList>
    </citation>
    <scope>NUCLEOTIDE SEQUENCE</scope>
    <source>
        <strain evidence="2">Duluth1</strain>
        <tissue evidence="2">Whole animal</tissue>
    </source>
</reference>
<organism evidence="2 3">
    <name type="scientific">Dreissena polymorpha</name>
    <name type="common">Zebra mussel</name>
    <name type="synonym">Mytilus polymorpha</name>
    <dbReference type="NCBI Taxonomy" id="45954"/>
    <lineage>
        <taxon>Eukaryota</taxon>
        <taxon>Metazoa</taxon>
        <taxon>Spiralia</taxon>
        <taxon>Lophotrochozoa</taxon>
        <taxon>Mollusca</taxon>
        <taxon>Bivalvia</taxon>
        <taxon>Autobranchia</taxon>
        <taxon>Heteroconchia</taxon>
        <taxon>Euheterodonta</taxon>
        <taxon>Imparidentia</taxon>
        <taxon>Neoheterodontei</taxon>
        <taxon>Myida</taxon>
        <taxon>Dreissenoidea</taxon>
        <taxon>Dreissenidae</taxon>
        <taxon>Dreissena</taxon>
    </lineage>
</organism>
<name>A0A9D4FLA0_DREPO</name>
<proteinExistence type="predicted"/>
<accession>A0A9D4FLA0</accession>
<comment type="caution">
    <text evidence="2">The sequence shown here is derived from an EMBL/GenBank/DDBJ whole genome shotgun (WGS) entry which is preliminary data.</text>
</comment>
<dbReference type="AlphaFoldDB" id="A0A9D4FLA0"/>
<protein>
    <submittedName>
        <fullName evidence="2">Uncharacterized protein</fullName>
    </submittedName>
</protein>
<sequence>MDVARIAKRIEELHGRLEDAVKIGEKNMKSLQTSYENVLEEILNLRRQINETLDRLQQETIQKLEQLHSSLKISLEKDSKQCVEFMSKLKEYDINCSENISSEQSFIFYKKCLDQTASADLFLGKQIKNAYIEFQHNTDLKQYLDSCTELVNITIHEDPQRNCVDPNRVVSVKDQSQFNVRSTTDRNDCFITGICEASNGVIIIVDRNNKYVKLLDQAFNLIKQVQLPARPYLISKISPNVVAVAFGPEASVPQIHFLRVDKVRIVTLNNIELEQHCNGMAIHQGDLFVTSSTAVCQYTMEGRLVKKLYEEKSTCFNGSMFFYI</sequence>
<reference evidence="2" key="2">
    <citation type="submission" date="2020-11" db="EMBL/GenBank/DDBJ databases">
        <authorList>
            <person name="McCartney M.A."/>
            <person name="Auch B."/>
            <person name="Kono T."/>
            <person name="Mallez S."/>
            <person name="Becker A."/>
            <person name="Gohl D.M."/>
            <person name="Silverstein K.A.T."/>
            <person name="Koren S."/>
            <person name="Bechman K.B."/>
            <person name="Herman A."/>
            <person name="Abrahante J.E."/>
            <person name="Garbe J."/>
        </authorList>
    </citation>
    <scope>NUCLEOTIDE SEQUENCE</scope>
    <source>
        <strain evidence="2">Duluth1</strain>
        <tissue evidence="2">Whole animal</tissue>
    </source>
</reference>
<keyword evidence="3" id="KW-1185">Reference proteome</keyword>
<evidence type="ECO:0000313" key="2">
    <source>
        <dbReference type="EMBL" id="KAH3799303.1"/>
    </source>
</evidence>
<feature type="coiled-coil region" evidence="1">
    <location>
        <begin position="28"/>
        <end position="66"/>
    </location>
</feature>
<dbReference type="EMBL" id="JAIWYP010000007">
    <property type="protein sequence ID" value="KAH3799303.1"/>
    <property type="molecule type" value="Genomic_DNA"/>
</dbReference>
<dbReference type="SUPFAM" id="SSF101898">
    <property type="entry name" value="NHL repeat"/>
    <property type="match status" value="1"/>
</dbReference>